<proteinExistence type="predicted"/>
<name>A0A7C4BAS5_9CREN</name>
<protein>
    <submittedName>
        <fullName evidence="1">Uncharacterized protein</fullName>
    </submittedName>
</protein>
<dbReference type="AlphaFoldDB" id="A0A7C4BAS5"/>
<reference evidence="1" key="1">
    <citation type="journal article" date="2020" name="mSystems">
        <title>Genome- and Community-Level Interaction Insights into Carbon Utilization and Element Cycling Functions of Hydrothermarchaeota in Hydrothermal Sediment.</title>
        <authorList>
            <person name="Zhou Z."/>
            <person name="Liu Y."/>
            <person name="Xu W."/>
            <person name="Pan J."/>
            <person name="Luo Z.H."/>
            <person name="Li M."/>
        </authorList>
    </citation>
    <scope>NUCLEOTIDE SEQUENCE [LARGE SCALE GENOMIC DNA]</scope>
    <source>
        <strain evidence="1">SpSt-732</strain>
    </source>
</reference>
<sequence>MMSASKYAKRLNIFLFLNDENNIHYLNSMLEEFCKENLCTYEVHPSSVVKRFFYIECYSNVTPLSKLHEGIESTILNKASNIITWYKIEVIEVK</sequence>
<dbReference type="EMBL" id="DTFF01000002">
    <property type="protein sequence ID" value="HGI86813.1"/>
    <property type="molecule type" value="Genomic_DNA"/>
</dbReference>
<evidence type="ECO:0000313" key="1">
    <source>
        <dbReference type="EMBL" id="HGI86813.1"/>
    </source>
</evidence>
<comment type="caution">
    <text evidence="1">The sequence shown here is derived from an EMBL/GenBank/DDBJ whole genome shotgun (WGS) entry which is preliminary data.</text>
</comment>
<organism evidence="1">
    <name type="scientific">Ignisphaera aggregans</name>
    <dbReference type="NCBI Taxonomy" id="334771"/>
    <lineage>
        <taxon>Archaea</taxon>
        <taxon>Thermoproteota</taxon>
        <taxon>Thermoprotei</taxon>
        <taxon>Desulfurococcales</taxon>
        <taxon>Desulfurococcaceae</taxon>
        <taxon>Ignisphaera</taxon>
    </lineage>
</organism>
<accession>A0A7C4BAS5</accession>
<gene>
    <name evidence="1" type="ORF">ENV14_00205</name>
</gene>